<reference evidence="2 3" key="1">
    <citation type="journal article" date="2022" name="IScience">
        <title>An ultrasensitive nanofiber-based assay for enzymatic hydrolysis and deep-sea microbial degradation of cellulose.</title>
        <authorList>
            <person name="Tsudome M."/>
            <person name="Tachioka M."/>
            <person name="Miyazaki M."/>
            <person name="Uchimura K."/>
            <person name="Tsuda M."/>
            <person name="Takaki Y."/>
            <person name="Deguchi S."/>
        </authorList>
    </citation>
    <scope>NUCLEOTIDE SEQUENCE [LARGE SCALE GENOMIC DNA]</scope>
    <source>
        <strain evidence="2 3">GE09</strain>
    </source>
</reference>
<sequence>MVDIEVAAALGARLEQLRLQANIPQQVLAQELGISEGTYRSAIKGKVKLEVFVGLLRLLGASDGLDNLLPQQPFSPMALLNNAGKQRRRAHGTLAQGLYFADGNAEGFAR</sequence>
<evidence type="ECO:0000313" key="3">
    <source>
        <dbReference type="Proteomes" id="UP001320119"/>
    </source>
</evidence>
<feature type="domain" description="HTH cro/C1-type" evidence="1">
    <location>
        <begin position="14"/>
        <end position="65"/>
    </location>
</feature>
<evidence type="ECO:0000313" key="2">
    <source>
        <dbReference type="EMBL" id="BCD99159.1"/>
    </source>
</evidence>
<dbReference type="SUPFAM" id="SSF47413">
    <property type="entry name" value="lambda repressor-like DNA-binding domains"/>
    <property type="match status" value="1"/>
</dbReference>
<accession>A0AAN1WKB5</accession>
<evidence type="ECO:0000259" key="1">
    <source>
        <dbReference type="PROSITE" id="PS50943"/>
    </source>
</evidence>
<dbReference type="Pfam" id="PF13560">
    <property type="entry name" value="HTH_31"/>
    <property type="match status" value="1"/>
</dbReference>
<dbReference type="Proteomes" id="UP001320119">
    <property type="component" value="Chromosome"/>
</dbReference>
<dbReference type="EMBL" id="AP023086">
    <property type="protein sequence ID" value="BCD99159.1"/>
    <property type="molecule type" value="Genomic_DNA"/>
</dbReference>
<dbReference type="GO" id="GO:0003677">
    <property type="term" value="F:DNA binding"/>
    <property type="evidence" value="ECO:0007669"/>
    <property type="project" value="InterPro"/>
</dbReference>
<dbReference type="KEGG" id="marq:MARGE09_P3360"/>
<proteinExistence type="predicted"/>
<keyword evidence="3" id="KW-1185">Reference proteome</keyword>
<dbReference type="InterPro" id="IPR001387">
    <property type="entry name" value="Cro/C1-type_HTH"/>
</dbReference>
<dbReference type="AlphaFoldDB" id="A0AAN1WKB5"/>
<dbReference type="SMART" id="SM00530">
    <property type="entry name" value="HTH_XRE"/>
    <property type="match status" value="1"/>
</dbReference>
<organism evidence="2 3">
    <name type="scientific">Marinagarivorans cellulosilyticus</name>
    <dbReference type="NCBI Taxonomy" id="2721545"/>
    <lineage>
        <taxon>Bacteria</taxon>
        <taxon>Pseudomonadati</taxon>
        <taxon>Pseudomonadota</taxon>
        <taxon>Gammaproteobacteria</taxon>
        <taxon>Cellvibrionales</taxon>
        <taxon>Cellvibrionaceae</taxon>
        <taxon>Marinagarivorans</taxon>
    </lineage>
</organism>
<dbReference type="InterPro" id="IPR010982">
    <property type="entry name" value="Lambda_DNA-bd_dom_sf"/>
</dbReference>
<dbReference type="RefSeq" id="WP_236984136.1">
    <property type="nucleotide sequence ID" value="NZ_AP023086.1"/>
</dbReference>
<dbReference type="PROSITE" id="PS50943">
    <property type="entry name" value="HTH_CROC1"/>
    <property type="match status" value="1"/>
</dbReference>
<dbReference type="CDD" id="cd00093">
    <property type="entry name" value="HTH_XRE"/>
    <property type="match status" value="1"/>
</dbReference>
<protein>
    <submittedName>
        <fullName evidence="2">Transcriptional regulator</fullName>
    </submittedName>
</protein>
<gene>
    <name evidence="2" type="ORF">MARGE09_P3360</name>
</gene>
<name>A0AAN1WKB5_9GAMM</name>
<dbReference type="Gene3D" id="1.10.260.40">
    <property type="entry name" value="lambda repressor-like DNA-binding domains"/>
    <property type="match status" value="1"/>
</dbReference>